<gene>
    <name evidence="6" type="ORF">ZIOFF_024985</name>
</gene>
<sequence length="845" mass="92948">MWSRPPPVVRPWLPSDPLPDGFSLRGGLQPYAAPPRGFRPAADSAGPTARRGRDHPLKRCSRFLSLALFATPYNDPTSYGGRFNRSTGGKRMAGPLQAMKPLGLTPARFRLNTMRLPSVPSLGARSLKLKNQSNVTNLGGDRSDPTEVSHQPPGYIEKRSQQAAHQSNVLRSTAIKGNSSKANNARLRLMRLTEAAENLQKTAAKSIQVGKENEARELLIQKKKLLQALEKSKNRIEVLDKLSAKAISLKETQLIGQVAIPPVDNQLDSHQQIHFISPNEETYEKSSSGSSETLLKHMFEQIDLKLCSVEADIDNFLSAQTEESKEVQVNAKLELCEILKDVLRIRENKIYIYEIDNVSVGIMIFDPGAAHEYHSGVSSRINLILCSARRPAVHRRRAGGKGREGKEEMSLRRVTITVAAPLPPPLQTPPQLPILSRLRVAPCRRCYSNPKPSPLLRRQWMLSSPSAPIHAISFTKPSTSSFTYYSNGLSVSHLRSAEEAKPSSSFYLIRDDLLHPLVNGNKARKLDAIIPLILRHAATDLITCGGAQSAHTAALAVCCAERGMRAHLLLRGEQPAVPTGYNLVSLMYGSVSYVPRSVYANRNEMLMKHAELVAGDQVNVVWADDILNLENDELSLNDNGTPLWKVGNVRRVVIVNEGAGSVAALLGLIRLVEYLSQTHIFGTDQKIALVVDAGTGTTAVGLALGIAYLGLPWKVVAVMLADTKEKYEECEKCLVSDFKRVYGLESLEDDEGIVQWVERLHPRRFGKVLDGEIDLCRQIAQQTGVPLDPIYTLAAWEQAVLFADSEDEKDSLVVMLHTGGTLGLFGLAQRYASDFSSSGPNRHAL</sequence>
<dbReference type="GO" id="GO:0019148">
    <property type="term" value="F:D-cysteine desulfhydrase activity"/>
    <property type="evidence" value="ECO:0007669"/>
    <property type="project" value="TreeGrafter"/>
</dbReference>
<dbReference type="InterPro" id="IPR027278">
    <property type="entry name" value="ACCD_DCysDesulf"/>
</dbReference>
<evidence type="ECO:0000256" key="2">
    <source>
        <dbReference type="ARBA" id="ARBA00008639"/>
    </source>
</evidence>
<name>A0A8J5GX50_ZINOF</name>
<protein>
    <recommendedName>
        <fullName evidence="8">Tryptophan synthase beta chain-like PALP domain-containing protein</fullName>
    </recommendedName>
</protein>
<dbReference type="SUPFAM" id="SSF53686">
    <property type="entry name" value="Tryptophan synthase beta subunit-like PLP-dependent enzymes"/>
    <property type="match status" value="1"/>
</dbReference>
<accession>A0A8J5GX50</accession>
<keyword evidence="7" id="KW-1185">Reference proteome</keyword>
<dbReference type="FunFam" id="3.40.50.1100:FF:000081">
    <property type="entry name" value="D-cysteine desulfhydrase 2 mitochondrial"/>
    <property type="match status" value="1"/>
</dbReference>
<dbReference type="EMBL" id="JACMSC010000007">
    <property type="protein sequence ID" value="KAG6514617.1"/>
    <property type="molecule type" value="Genomic_DNA"/>
</dbReference>
<organism evidence="6 7">
    <name type="scientific">Zingiber officinale</name>
    <name type="common">Ginger</name>
    <name type="synonym">Amomum zingiber</name>
    <dbReference type="NCBI Taxonomy" id="94328"/>
    <lineage>
        <taxon>Eukaryota</taxon>
        <taxon>Viridiplantae</taxon>
        <taxon>Streptophyta</taxon>
        <taxon>Embryophyta</taxon>
        <taxon>Tracheophyta</taxon>
        <taxon>Spermatophyta</taxon>
        <taxon>Magnoliopsida</taxon>
        <taxon>Liliopsida</taxon>
        <taxon>Zingiberales</taxon>
        <taxon>Zingiberaceae</taxon>
        <taxon>Zingiber</taxon>
    </lineage>
</organism>
<feature type="coiled-coil region" evidence="4">
    <location>
        <begin position="182"/>
        <end position="242"/>
    </location>
</feature>
<keyword evidence="4" id="KW-0175">Coiled coil</keyword>
<evidence type="ECO:0000256" key="5">
    <source>
        <dbReference type="SAM" id="MobiDB-lite"/>
    </source>
</evidence>
<feature type="region of interest" description="Disordered" evidence="5">
    <location>
        <begin position="122"/>
        <end position="182"/>
    </location>
</feature>
<keyword evidence="3" id="KW-0663">Pyridoxal phosphate</keyword>
<feature type="compositionally biased region" description="Polar residues" evidence="5">
    <location>
        <begin position="161"/>
        <end position="182"/>
    </location>
</feature>
<evidence type="ECO:0000313" key="6">
    <source>
        <dbReference type="EMBL" id="KAG6514617.1"/>
    </source>
</evidence>
<dbReference type="Proteomes" id="UP000734854">
    <property type="component" value="Unassembled WGS sequence"/>
</dbReference>
<reference evidence="6 7" key="1">
    <citation type="submission" date="2020-08" db="EMBL/GenBank/DDBJ databases">
        <title>Plant Genome Project.</title>
        <authorList>
            <person name="Zhang R.-G."/>
        </authorList>
    </citation>
    <scope>NUCLEOTIDE SEQUENCE [LARGE SCALE GENOMIC DNA]</scope>
    <source>
        <tissue evidence="6">Rhizome</tissue>
    </source>
</reference>
<evidence type="ECO:0000256" key="3">
    <source>
        <dbReference type="ARBA" id="ARBA00022898"/>
    </source>
</evidence>
<evidence type="ECO:0000313" key="7">
    <source>
        <dbReference type="Proteomes" id="UP000734854"/>
    </source>
</evidence>
<comment type="similarity">
    <text evidence="2">Belongs to the ACC deaminase/D-cysteine desulfhydrase family.</text>
</comment>
<feature type="compositionally biased region" description="Pro residues" evidence="5">
    <location>
        <begin position="1"/>
        <end position="17"/>
    </location>
</feature>
<dbReference type="Gene3D" id="3.40.50.1100">
    <property type="match status" value="3"/>
</dbReference>
<comment type="cofactor">
    <cofactor evidence="1">
        <name>pyridoxal 5'-phosphate</name>
        <dbReference type="ChEBI" id="CHEBI:597326"/>
    </cofactor>
</comment>
<dbReference type="InterPro" id="IPR036052">
    <property type="entry name" value="TrpB-like_PALP_sf"/>
</dbReference>
<evidence type="ECO:0000256" key="1">
    <source>
        <dbReference type="ARBA" id="ARBA00001933"/>
    </source>
</evidence>
<proteinExistence type="inferred from homology"/>
<dbReference type="PANTHER" id="PTHR43780:SF7">
    <property type="entry name" value="D-CYSTEINE DESULFHYDRASE 2, MITOCHONDRIAL"/>
    <property type="match status" value="1"/>
</dbReference>
<evidence type="ECO:0008006" key="8">
    <source>
        <dbReference type="Google" id="ProtNLM"/>
    </source>
</evidence>
<dbReference type="AlphaFoldDB" id="A0A8J5GX50"/>
<evidence type="ECO:0000256" key="4">
    <source>
        <dbReference type="SAM" id="Coils"/>
    </source>
</evidence>
<feature type="region of interest" description="Disordered" evidence="5">
    <location>
        <begin position="1"/>
        <end position="55"/>
    </location>
</feature>
<comment type="caution">
    <text evidence="6">The sequence shown here is derived from an EMBL/GenBank/DDBJ whole genome shotgun (WGS) entry which is preliminary data.</text>
</comment>
<dbReference type="PANTHER" id="PTHR43780">
    <property type="entry name" value="1-AMINOCYCLOPROPANE-1-CARBOXYLATE DEAMINASE-RELATED"/>
    <property type="match status" value="1"/>
</dbReference>